<evidence type="ECO:0000256" key="3">
    <source>
        <dbReference type="ARBA" id="ARBA00022525"/>
    </source>
</evidence>
<evidence type="ECO:0000256" key="2">
    <source>
        <dbReference type="ARBA" id="ARBA00008327"/>
    </source>
</evidence>
<dbReference type="EMBL" id="CATNWA010021963">
    <property type="protein sequence ID" value="CAI9624629.1"/>
    <property type="molecule type" value="Genomic_DNA"/>
</dbReference>
<dbReference type="InterPro" id="IPR018142">
    <property type="entry name" value="Somatostatin/Cortistatin_C"/>
</dbReference>
<name>A0ABN9HS48_9NEOB</name>
<keyword evidence="5" id="KW-1015">Disulfide bond</keyword>
<comment type="similarity">
    <text evidence="2">Belongs to the somatostatin family.</text>
</comment>
<comment type="caution">
    <text evidence="7">The sequence shown here is derived from an EMBL/GenBank/DDBJ whole genome shotgun (WGS) entry which is preliminary data.</text>
</comment>
<dbReference type="Pfam" id="PF03002">
    <property type="entry name" value="Somatostatin"/>
    <property type="match status" value="1"/>
</dbReference>
<evidence type="ECO:0000256" key="5">
    <source>
        <dbReference type="ARBA" id="ARBA00023157"/>
    </source>
</evidence>
<keyword evidence="4" id="KW-0372">Hormone</keyword>
<accession>A0ABN9HS48</accession>
<evidence type="ECO:0000256" key="4">
    <source>
        <dbReference type="ARBA" id="ARBA00022702"/>
    </source>
</evidence>
<organism evidence="7 8">
    <name type="scientific">Staurois parvus</name>
    <dbReference type="NCBI Taxonomy" id="386267"/>
    <lineage>
        <taxon>Eukaryota</taxon>
        <taxon>Metazoa</taxon>
        <taxon>Chordata</taxon>
        <taxon>Craniata</taxon>
        <taxon>Vertebrata</taxon>
        <taxon>Euteleostomi</taxon>
        <taxon>Amphibia</taxon>
        <taxon>Batrachia</taxon>
        <taxon>Anura</taxon>
        <taxon>Neobatrachia</taxon>
        <taxon>Ranoidea</taxon>
        <taxon>Ranidae</taxon>
        <taxon>Staurois</taxon>
    </lineage>
</organism>
<evidence type="ECO:0000313" key="8">
    <source>
        <dbReference type="Proteomes" id="UP001162483"/>
    </source>
</evidence>
<evidence type="ECO:0000256" key="1">
    <source>
        <dbReference type="ARBA" id="ARBA00004613"/>
    </source>
</evidence>
<evidence type="ECO:0000259" key="6">
    <source>
        <dbReference type="Pfam" id="PF03002"/>
    </source>
</evidence>
<sequence>MNNEDPELQYRPQRSMYNPPMAREKGMCKNFFWKTFSTC</sequence>
<keyword evidence="3" id="KW-0964">Secreted</keyword>
<evidence type="ECO:0000313" key="7">
    <source>
        <dbReference type="EMBL" id="CAI9624629.1"/>
    </source>
</evidence>
<comment type="subcellular location">
    <subcellularLocation>
        <location evidence="1">Secreted</location>
    </subcellularLocation>
</comment>
<gene>
    <name evidence="7" type="ORF">SPARVUS_LOCUS16724828</name>
</gene>
<dbReference type="Proteomes" id="UP001162483">
    <property type="component" value="Unassembled WGS sequence"/>
</dbReference>
<proteinExistence type="inferred from homology"/>
<protein>
    <recommendedName>
        <fullName evidence="6">Somatostatin/Cortistatin C-terminal domain-containing protein</fullName>
    </recommendedName>
</protein>
<keyword evidence="8" id="KW-1185">Reference proteome</keyword>
<feature type="domain" description="Somatostatin/Cortistatin C-terminal" evidence="6">
    <location>
        <begin position="28"/>
        <end position="39"/>
    </location>
</feature>
<reference evidence="7" key="1">
    <citation type="submission" date="2023-05" db="EMBL/GenBank/DDBJ databases">
        <authorList>
            <person name="Stuckert A."/>
        </authorList>
    </citation>
    <scope>NUCLEOTIDE SEQUENCE</scope>
</reference>